<evidence type="ECO:0000313" key="2">
    <source>
        <dbReference type="EMBL" id="GGB13598.1"/>
    </source>
</evidence>
<evidence type="ECO:0000256" key="1">
    <source>
        <dbReference type="SAM" id="Phobius"/>
    </source>
</evidence>
<comment type="caution">
    <text evidence="2">The sequence shown here is derived from an EMBL/GenBank/DDBJ whole genome shotgun (WGS) entry which is preliminary data.</text>
</comment>
<accession>A0A916WLL8</accession>
<name>A0A916WLL8_9MICO</name>
<feature type="transmembrane region" description="Helical" evidence="1">
    <location>
        <begin position="55"/>
        <end position="80"/>
    </location>
</feature>
<organism evidence="2 3">
    <name type="scientific">Conyzicola nivalis</name>
    <dbReference type="NCBI Taxonomy" id="1477021"/>
    <lineage>
        <taxon>Bacteria</taxon>
        <taxon>Bacillati</taxon>
        <taxon>Actinomycetota</taxon>
        <taxon>Actinomycetes</taxon>
        <taxon>Micrococcales</taxon>
        <taxon>Microbacteriaceae</taxon>
        <taxon>Conyzicola</taxon>
    </lineage>
</organism>
<dbReference type="Proteomes" id="UP000606922">
    <property type="component" value="Unassembled WGS sequence"/>
</dbReference>
<reference evidence="2" key="2">
    <citation type="submission" date="2020-09" db="EMBL/GenBank/DDBJ databases">
        <authorList>
            <person name="Sun Q."/>
            <person name="Zhou Y."/>
        </authorList>
    </citation>
    <scope>NUCLEOTIDE SEQUENCE</scope>
    <source>
        <strain evidence="2">CGMCC 1.12813</strain>
    </source>
</reference>
<sequence>MTQVQVGGLGGLVLGIAVVAGCVLLFVYADRYALYSKNRAERMYGALMSRQFTRANVRLGASGGLVFGVLVVILCTVRLLGS</sequence>
<dbReference type="AlphaFoldDB" id="A0A916WLL8"/>
<evidence type="ECO:0000313" key="3">
    <source>
        <dbReference type="Proteomes" id="UP000606922"/>
    </source>
</evidence>
<keyword evidence="1" id="KW-0472">Membrane</keyword>
<gene>
    <name evidence="2" type="ORF">GCM10010979_30070</name>
</gene>
<keyword evidence="3" id="KW-1185">Reference proteome</keyword>
<reference evidence="2" key="1">
    <citation type="journal article" date="2014" name="Int. J. Syst. Evol. Microbiol.">
        <title>Complete genome sequence of Corynebacterium casei LMG S-19264T (=DSM 44701T), isolated from a smear-ripened cheese.</title>
        <authorList>
            <consortium name="US DOE Joint Genome Institute (JGI-PGF)"/>
            <person name="Walter F."/>
            <person name="Albersmeier A."/>
            <person name="Kalinowski J."/>
            <person name="Ruckert C."/>
        </authorList>
    </citation>
    <scope>NUCLEOTIDE SEQUENCE</scope>
    <source>
        <strain evidence="2">CGMCC 1.12813</strain>
    </source>
</reference>
<keyword evidence="1" id="KW-1133">Transmembrane helix</keyword>
<dbReference type="RefSeq" id="WP_188511578.1">
    <property type="nucleotide sequence ID" value="NZ_BMGB01000002.1"/>
</dbReference>
<protein>
    <submittedName>
        <fullName evidence="2">Uncharacterized protein</fullName>
    </submittedName>
</protein>
<feature type="transmembrane region" description="Helical" evidence="1">
    <location>
        <begin position="12"/>
        <end position="34"/>
    </location>
</feature>
<proteinExistence type="predicted"/>
<keyword evidence="1" id="KW-0812">Transmembrane</keyword>
<dbReference type="EMBL" id="BMGB01000002">
    <property type="protein sequence ID" value="GGB13598.1"/>
    <property type="molecule type" value="Genomic_DNA"/>
</dbReference>